<dbReference type="InterPro" id="IPR025441">
    <property type="entry name" value="DUF4181"/>
</dbReference>
<name>A0A846TD83_9BACI</name>
<dbReference type="Pfam" id="PF13789">
    <property type="entry name" value="DUF4181"/>
    <property type="match status" value="1"/>
</dbReference>
<protein>
    <submittedName>
        <fullName evidence="2">DUF4181 domain-containing protein</fullName>
    </submittedName>
</protein>
<feature type="transmembrane region" description="Helical" evidence="1">
    <location>
        <begin position="6"/>
        <end position="25"/>
    </location>
</feature>
<accession>A0A846TD83</accession>
<dbReference type="Proteomes" id="UP000587942">
    <property type="component" value="Unassembled WGS sequence"/>
</dbReference>
<evidence type="ECO:0000313" key="2">
    <source>
        <dbReference type="EMBL" id="NKE04164.1"/>
    </source>
</evidence>
<keyword evidence="1" id="KW-0472">Membrane</keyword>
<evidence type="ECO:0000256" key="1">
    <source>
        <dbReference type="SAM" id="Phobius"/>
    </source>
</evidence>
<feature type="transmembrane region" description="Helical" evidence="1">
    <location>
        <begin position="74"/>
        <end position="94"/>
    </location>
</feature>
<reference evidence="2 3" key="1">
    <citation type="submission" date="2020-03" db="EMBL/GenBank/DDBJ databases">
        <authorList>
            <person name="Sun Q."/>
        </authorList>
    </citation>
    <scope>NUCLEOTIDE SEQUENCE [LARGE SCALE GENOMIC DNA]</scope>
    <source>
        <strain evidence="2 3">KACC 21451</strain>
    </source>
</reference>
<keyword evidence="1" id="KW-0812">Transmembrane</keyword>
<dbReference type="AlphaFoldDB" id="A0A846TD83"/>
<dbReference type="EMBL" id="JAAVUM010000001">
    <property type="protein sequence ID" value="NKE04164.1"/>
    <property type="molecule type" value="Genomic_DNA"/>
</dbReference>
<feature type="transmembrane region" description="Helical" evidence="1">
    <location>
        <begin position="106"/>
        <end position="125"/>
    </location>
</feature>
<dbReference type="RefSeq" id="WP_167830683.1">
    <property type="nucleotide sequence ID" value="NZ_JAAVUM010000001.1"/>
</dbReference>
<comment type="caution">
    <text evidence="2">The sequence shown here is derived from an EMBL/GenBank/DDBJ whole genome shotgun (WGS) entry which is preliminary data.</text>
</comment>
<organism evidence="2 3">
    <name type="scientific">Mesobacillus selenatarsenatis</name>
    <dbReference type="NCBI Taxonomy" id="388741"/>
    <lineage>
        <taxon>Bacteria</taxon>
        <taxon>Bacillati</taxon>
        <taxon>Bacillota</taxon>
        <taxon>Bacilli</taxon>
        <taxon>Bacillales</taxon>
        <taxon>Bacillaceae</taxon>
        <taxon>Mesobacillus</taxon>
    </lineage>
</organism>
<evidence type="ECO:0000313" key="3">
    <source>
        <dbReference type="Proteomes" id="UP000587942"/>
    </source>
</evidence>
<sequence length="135" mass="16092">MEFLILIGLILAIIWLMKYFLRKVLHIPRVKRKAFSYNHINKMHRNLEWILRVSTVIAYAYLFFLLMYEDFSVTLFLLIMTSLFTAQNFLRAYFEWKSTDQPKESILSIAEGVMLLGIVLLLIQFDVIYKFAQSQ</sequence>
<proteinExistence type="predicted"/>
<keyword evidence="1" id="KW-1133">Transmembrane helix</keyword>
<feature type="transmembrane region" description="Helical" evidence="1">
    <location>
        <begin position="49"/>
        <end position="68"/>
    </location>
</feature>
<gene>
    <name evidence="2" type="ORF">GWK17_01530</name>
</gene>